<evidence type="ECO:0000313" key="2">
    <source>
        <dbReference type="Proteomes" id="UP000824890"/>
    </source>
</evidence>
<protein>
    <submittedName>
        <fullName evidence="1">Uncharacterized protein</fullName>
    </submittedName>
</protein>
<organism evidence="1 2">
    <name type="scientific">Brassica napus</name>
    <name type="common">Rape</name>
    <dbReference type="NCBI Taxonomy" id="3708"/>
    <lineage>
        <taxon>Eukaryota</taxon>
        <taxon>Viridiplantae</taxon>
        <taxon>Streptophyta</taxon>
        <taxon>Embryophyta</taxon>
        <taxon>Tracheophyta</taxon>
        <taxon>Spermatophyta</taxon>
        <taxon>Magnoliopsida</taxon>
        <taxon>eudicotyledons</taxon>
        <taxon>Gunneridae</taxon>
        <taxon>Pentapetalae</taxon>
        <taxon>rosids</taxon>
        <taxon>malvids</taxon>
        <taxon>Brassicales</taxon>
        <taxon>Brassicaceae</taxon>
        <taxon>Brassiceae</taxon>
        <taxon>Brassica</taxon>
    </lineage>
</organism>
<reference evidence="1 2" key="1">
    <citation type="submission" date="2021-05" db="EMBL/GenBank/DDBJ databases">
        <title>Genome Assembly of Synthetic Allotetraploid Brassica napus Reveals Homoeologous Exchanges between Subgenomes.</title>
        <authorList>
            <person name="Davis J.T."/>
        </authorList>
    </citation>
    <scope>NUCLEOTIDE SEQUENCE [LARGE SCALE GENOMIC DNA]</scope>
    <source>
        <strain evidence="2">cv. Da-Ae</strain>
        <tissue evidence="1">Seedling</tissue>
    </source>
</reference>
<proteinExistence type="predicted"/>
<evidence type="ECO:0000313" key="1">
    <source>
        <dbReference type="EMBL" id="KAH0856493.1"/>
    </source>
</evidence>
<accession>A0ABQ7XKL7</accession>
<feature type="non-terminal residue" evidence="1">
    <location>
        <position position="1"/>
    </location>
</feature>
<keyword evidence="2" id="KW-1185">Reference proteome</keyword>
<gene>
    <name evidence="1" type="ORF">HID58_084754</name>
</gene>
<dbReference type="EMBL" id="JAGKQM010000019">
    <property type="protein sequence ID" value="KAH0856493.1"/>
    <property type="molecule type" value="Genomic_DNA"/>
</dbReference>
<dbReference type="Proteomes" id="UP000824890">
    <property type="component" value="Unassembled WGS sequence"/>
</dbReference>
<name>A0ABQ7XKL7_BRANA</name>
<comment type="caution">
    <text evidence="1">The sequence shown here is derived from an EMBL/GenBank/DDBJ whole genome shotgun (WGS) entry which is preliminary data.</text>
</comment>
<sequence length="204" mass="22547">IWVRSDLALAGKDGEASLPPPPLIGTACTRASCWTRLVRAYLLRFGVTTVPRLTAPRTSKIGGLSLLLSMSTPKGLRTILWRRHLLPRRSLYFSVQMLDFREIHSPSVLHFPSSKFPQKLLCLLDVSAASFVSCSRMESCIYRLRLTVTCALYFPRRCISGAPERESAASVDACLRHLGECLTELAYSYSLDGPVNASCQKALG</sequence>